<reference evidence="5" key="1">
    <citation type="journal article" date="2019" name="Int. J. Syst. Evol. Microbiol.">
        <title>The Global Catalogue of Microorganisms (GCM) 10K type strain sequencing project: providing services to taxonomists for standard genome sequencing and annotation.</title>
        <authorList>
            <consortium name="The Broad Institute Genomics Platform"/>
            <consortium name="The Broad Institute Genome Sequencing Center for Infectious Disease"/>
            <person name="Wu L."/>
            <person name="Ma J."/>
        </authorList>
    </citation>
    <scope>NUCLEOTIDE SEQUENCE [LARGE SCALE GENOMIC DNA]</scope>
    <source>
        <strain evidence="5">JCM 4586</strain>
    </source>
</reference>
<organism evidence="4 5">
    <name type="scientific">Streptomyces hiroshimensis</name>
    <dbReference type="NCBI Taxonomy" id="66424"/>
    <lineage>
        <taxon>Bacteria</taxon>
        <taxon>Bacillati</taxon>
        <taxon>Actinomycetota</taxon>
        <taxon>Actinomycetes</taxon>
        <taxon>Kitasatosporales</taxon>
        <taxon>Streptomycetaceae</taxon>
        <taxon>Streptomyces</taxon>
    </lineage>
</organism>
<dbReference type="InterPro" id="IPR009057">
    <property type="entry name" value="Homeodomain-like_sf"/>
</dbReference>
<feature type="domain" description="HTH tetR-type" evidence="2">
    <location>
        <begin position="16"/>
        <end position="63"/>
    </location>
</feature>
<dbReference type="InterPro" id="IPR050109">
    <property type="entry name" value="HTH-type_TetR-like_transc_reg"/>
</dbReference>
<evidence type="ECO:0000256" key="1">
    <source>
        <dbReference type="ARBA" id="ARBA00023125"/>
    </source>
</evidence>
<dbReference type="Gene3D" id="1.10.10.60">
    <property type="entry name" value="Homeodomain-like"/>
    <property type="match status" value="1"/>
</dbReference>
<evidence type="ECO:0000313" key="5">
    <source>
        <dbReference type="Proteomes" id="UP000659223"/>
    </source>
</evidence>
<dbReference type="Gene3D" id="1.10.357.10">
    <property type="entry name" value="Tetracycline Repressor, domain 2"/>
    <property type="match status" value="1"/>
</dbReference>
<accession>A0ABQ2YYX2</accession>
<dbReference type="InterPro" id="IPR036271">
    <property type="entry name" value="Tet_transcr_reg_TetR-rel_C_sf"/>
</dbReference>
<evidence type="ECO:0000259" key="3">
    <source>
        <dbReference type="Pfam" id="PF17932"/>
    </source>
</evidence>
<name>A0ABQ2YYX2_9ACTN</name>
<gene>
    <name evidence="4" type="ORF">GCM10010324_53120</name>
</gene>
<sequence length="202" mass="21986">MLMEANSGSSARRAQIVAAAIEVIADAGYAKASFARIARQAGLSSTGMISYHFAGKDDLMREVVAEVARVAEAYVRPRIEAQGTPSGRLRAFIEASVEVIAAYPKHMPALVEVLTHLRDDDPSRHDLVSTQVAAMDVQVERMREAQQAGAFREFDPRVMVTAIRGAIDSAVVRAAKDPDFDAVAWGRELADTFDLATRRADR</sequence>
<dbReference type="Pfam" id="PF00440">
    <property type="entry name" value="TetR_N"/>
    <property type="match status" value="1"/>
</dbReference>
<dbReference type="SUPFAM" id="SSF48498">
    <property type="entry name" value="Tetracyclin repressor-like, C-terminal domain"/>
    <property type="match status" value="1"/>
</dbReference>
<feature type="domain" description="HTH-type transcriptional repressor KstR2 C-terminal" evidence="3">
    <location>
        <begin position="83"/>
        <end position="169"/>
    </location>
</feature>
<dbReference type="PANTHER" id="PTHR30055:SF226">
    <property type="entry name" value="HTH-TYPE TRANSCRIPTIONAL REGULATOR PKSA"/>
    <property type="match status" value="1"/>
</dbReference>
<keyword evidence="1" id="KW-0238">DNA-binding</keyword>
<keyword evidence="5" id="KW-1185">Reference proteome</keyword>
<dbReference type="Pfam" id="PF17932">
    <property type="entry name" value="TetR_C_24"/>
    <property type="match status" value="1"/>
</dbReference>
<dbReference type="InterPro" id="IPR001647">
    <property type="entry name" value="HTH_TetR"/>
</dbReference>
<dbReference type="PANTHER" id="PTHR30055">
    <property type="entry name" value="HTH-TYPE TRANSCRIPTIONAL REGULATOR RUTR"/>
    <property type="match status" value="1"/>
</dbReference>
<comment type="caution">
    <text evidence="4">The sequence shown here is derived from an EMBL/GenBank/DDBJ whole genome shotgun (WGS) entry which is preliminary data.</text>
</comment>
<evidence type="ECO:0000259" key="2">
    <source>
        <dbReference type="Pfam" id="PF00440"/>
    </source>
</evidence>
<dbReference type="Proteomes" id="UP000659223">
    <property type="component" value="Unassembled WGS sequence"/>
</dbReference>
<dbReference type="EMBL" id="BMUT01000012">
    <property type="protein sequence ID" value="GGX99965.1"/>
    <property type="molecule type" value="Genomic_DNA"/>
</dbReference>
<dbReference type="InterPro" id="IPR041490">
    <property type="entry name" value="KstR2_TetR_C"/>
</dbReference>
<evidence type="ECO:0000313" key="4">
    <source>
        <dbReference type="EMBL" id="GGX99965.1"/>
    </source>
</evidence>
<dbReference type="SUPFAM" id="SSF46689">
    <property type="entry name" value="Homeodomain-like"/>
    <property type="match status" value="1"/>
</dbReference>
<proteinExistence type="predicted"/>
<protein>
    <submittedName>
        <fullName evidence="4">TetR family transcriptional regulator</fullName>
    </submittedName>
</protein>